<feature type="transmembrane region" description="Helical" evidence="1">
    <location>
        <begin position="283"/>
        <end position="301"/>
    </location>
</feature>
<feature type="transmembrane region" description="Helical" evidence="1">
    <location>
        <begin position="313"/>
        <end position="333"/>
    </location>
</feature>
<proteinExistence type="predicted"/>
<protein>
    <recommendedName>
        <fullName evidence="4">Glycosyltransferase RgtA/B/C/D-like domain-containing protein</fullName>
    </recommendedName>
</protein>
<keyword evidence="1" id="KW-0812">Transmembrane</keyword>
<dbReference type="AlphaFoldDB" id="A0A2Z4GCV1"/>
<evidence type="ECO:0000256" key="1">
    <source>
        <dbReference type="SAM" id="Phobius"/>
    </source>
</evidence>
<accession>A0A2Z4GCV1</accession>
<keyword evidence="1" id="KW-1133">Transmembrane helix</keyword>
<evidence type="ECO:0008006" key="4">
    <source>
        <dbReference type="Google" id="ProtNLM"/>
    </source>
</evidence>
<keyword evidence="1" id="KW-0472">Membrane</keyword>
<dbReference type="OrthoDB" id="981402at2"/>
<dbReference type="KEGG" id="als:DJ013_13515"/>
<feature type="transmembrane region" description="Helical" evidence="1">
    <location>
        <begin position="109"/>
        <end position="127"/>
    </location>
</feature>
<organism evidence="2 3">
    <name type="scientific">Arcticibacterium luteifluviistationis</name>
    <dbReference type="NCBI Taxonomy" id="1784714"/>
    <lineage>
        <taxon>Bacteria</taxon>
        <taxon>Pseudomonadati</taxon>
        <taxon>Bacteroidota</taxon>
        <taxon>Cytophagia</taxon>
        <taxon>Cytophagales</taxon>
        <taxon>Leadbetterellaceae</taxon>
        <taxon>Arcticibacterium</taxon>
    </lineage>
</organism>
<evidence type="ECO:0000313" key="3">
    <source>
        <dbReference type="Proteomes" id="UP000249873"/>
    </source>
</evidence>
<feature type="transmembrane region" description="Helical" evidence="1">
    <location>
        <begin position="229"/>
        <end position="248"/>
    </location>
</feature>
<feature type="transmembrane region" description="Helical" evidence="1">
    <location>
        <begin position="58"/>
        <end position="79"/>
    </location>
</feature>
<dbReference type="EMBL" id="CP029480">
    <property type="protein sequence ID" value="AWV99129.1"/>
    <property type="molecule type" value="Genomic_DNA"/>
</dbReference>
<gene>
    <name evidence="2" type="ORF">DJ013_13515</name>
</gene>
<feature type="transmembrane region" description="Helical" evidence="1">
    <location>
        <begin position="179"/>
        <end position="199"/>
    </location>
</feature>
<reference evidence="2 3" key="1">
    <citation type="submission" date="2018-05" db="EMBL/GenBank/DDBJ databases">
        <title>Complete genome sequence of Arcticibacterium luteifluviistationis SM1504T, a cytophagaceae bacterium isolated from Arctic surface seawater.</title>
        <authorList>
            <person name="Li Y."/>
            <person name="Qin Q.-L."/>
        </authorList>
    </citation>
    <scope>NUCLEOTIDE SEQUENCE [LARGE SCALE GENOMIC DNA]</scope>
    <source>
        <strain evidence="2 3">SM1504</strain>
    </source>
</reference>
<sequence>MLYILNVLPVLNTELEWMLIGERLNSDKSLYSEIWTNTGPLSSYFYGLVHFLLGRGQFYQEIVAFCILFVQTILFTLVVNNNKAYAERNYLPGLFYAVAVSLSFDANKLSPALLATTFLLLAINSIFRHIDNNDGSSEPVFEMGLFLGIGSLFWYPFPVFLVWALLSLIMFTPVKFNQILLLVLGFVLPAFITILFFYLTGSFDEFYAFWIQKGISLEFFKRIEVFEVLLVYGLPILLSIFGMFKVFTNSRYSNFQNRKQQIIVLSGIFALVAFFFSDNLATYQLLSLSPFLAFFMAGYFLHIKGTAFPEILFLIFLGLVLTINNFGVSPFIGKGYSHLEDMRIEKETEKSYIKGRSILITGPKNGDYFLAKSGSAYLNWNVSKFDLTNADIYESLINIDAVFQKEMPEFIIDNEQVFPKIFRRIPALSQRYERVEGTRNFRLKD</sequence>
<evidence type="ECO:0000313" key="2">
    <source>
        <dbReference type="EMBL" id="AWV99129.1"/>
    </source>
</evidence>
<dbReference type="Proteomes" id="UP000249873">
    <property type="component" value="Chromosome"/>
</dbReference>
<feature type="transmembrane region" description="Helical" evidence="1">
    <location>
        <begin position="260"/>
        <end position="277"/>
    </location>
</feature>
<dbReference type="RefSeq" id="WP_111372322.1">
    <property type="nucleotide sequence ID" value="NZ_CP029480.1"/>
</dbReference>
<name>A0A2Z4GCV1_9BACT</name>
<keyword evidence="3" id="KW-1185">Reference proteome</keyword>
<feature type="transmembrane region" description="Helical" evidence="1">
    <location>
        <begin position="147"/>
        <end position="172"/>
    </location>
</feature>